<comment type="caution">
    <text evidence="1">The sequence shown here is derived from an EMBL/GenBank/DDBJ whole genome shotgun (WGS) entry which is preliminary data.</text>
</comment>
<gene>
    <name evidence="1" type="ORF">E1B28_012877</name>
</gene>
<evidence type="ECO:0000313" key="2">
    <source>
        <dbReference type="Proteomes" id="UP001049176"/>
    </source>
</evidence>
<dbReference type="RefSeq" id="XP_043005403.1">
    <property type="nucleotide sequence ID" value="XM_043158033.1"/>
</dbReference>
<dbReference type="KEGG" id="more:E1B28_012877"/>
<sequence>MCVYNVVHELSLCLPPSSKVHGSFQSLLYPNHIFLPPKGPGWECITSGLMTSICAALVTRFNSKNIKIGTVRKHIKNAHIEMWGRVKLMDSEEGDTIWASCVGMVPQDSRDATYVRYLALVDVYARLKKFKPKFEMRTFYSQLEHIILIRFSDDACQEFQIQMGSDIILASIRRCKLDKDQPLEALGLHFHYYSNLGRHEVIGIESIKCLVGRVKDGGHGWVVMDCSGSLARELYEGDNDFENDLR</sequence>
<reference evidence="1" key="1">
    <citation type="journal article" date="2021" name="Genome Biol. Evol.">
        <title>The assembled and annotated genome of the fairy-ring fungus Marasmius oreades.</title>
        <authorList>
            <person name="Hiltunen M."/>
            <person name="Ament-Velasquez S.L."/>
            <person name="Johannesson H."/>
        </authorList>
    </citation>
    <scope>NUCLEOTIDE SEQUENCE</scope>
    <source>
        <strain evidence="1">03SP1</strain>
    </source>
</reference>
<name>A0A9P7RSP6_9AGAR</name>
<evidence type="ECO:0000313" key="1">
    <source>
        <dbReference type="EMBL" id="KAG7088932.1"/>
    </source>
</evidence>
<accession>A0A9P7RSP6</accession>
<protein>
    <submittedName>
        <fullName evidence="1">Uncharacterized protein</fullName>
    </submittedName>
</protein>
<organism evidence="1 2">
    <name type="scientific">Marasmius oreades</name>
    <name type="common">fairy-ring Marasmius</name>
    <dbReference type="NCBI Taxonomy" id="181124"/>
    <lineage>
        <taxon>Eukaryota</taxon>
        <taxon>Fungi</taxon>
        <taxon>Dikarya</taxon>
        <taxon>Basidiomycota</taxon>
        <taxon>Agaricomycotina</taxon>
        <taxon>Agaricomycetes</taxon>
        <taxon>Agaricomycetidae</taxon>
        <taxon>Agaricales</taxon>
        <taxon>Marasmiineae</taxon>
        <taxon>Marasmiaceae</taxon>
        <taxon>Marasmius</taxon>
    </lineage>
</organism>
<dbReference type="Proteomes" id="UP001049176">
    <property type="component" value="Chromosome 8"/>
</dbReference>
<dbReference type="GeneID" id="66081952"/>
<dbReference type="OrthoDB" id="6613063at2759"/>
<dbReference type="AlphaFoldDB" id="A0A9P7RSP6"/>
<keyword evidence="2" id="KW-1185">Reference proteome</keyword>
<dbReference type="EMBL" id="CM032188">
    <property type="protein sequence ID" value="KAG7088932.1"/>
    <property type="molecule type" value="Genomic_DNA"/>
</dbReference>
<proteinExistence type="predicted"/>